<dbReference type="SMART" id="SM00342">
    <property type="entry name" value="HTH_ARAC"/>
    <property type="match status" value="1"/>
</dbReference>
<dbReference type="PANTHER" id="PTHR43280">
    <property type="entry name" value="ARAC-FAMILY TRANSCRIPTIONAL REGULATOR"/>
    <property type="match status" value="1"/>
</dbReference>
<organism evidence="6 7">
    <name type="scientific">Cohnella hongkongensis</name>
    <dbReference type="NCBI Taxonomy" id="178337"/>
    <lineage>
        <taxon>Bacteria</taxon>
        <taxon>Bacillati</taxon>
        <taxon>Bacillota</taxon>
        <taxon>Bacilli</taxon>
        <taxon>Bacillales</taxon>
        <taxon>Paenibacillaceae</taxon>
        <taxon>Cohnella</taxon>
    </lineage>
</organism>
<keyword evidence="2" id="KW-0238">DNA-binding</keyword>
<dbReference type="EMBL" id="JBHSEP010000001">
    <property type="protein sequence ID" value="MFC4597224.1"/>
    <property type="molecule type" value="Genomic_DNA"/>
</dbReference>
<dbReference type="InterPro" id="IPR009057">
    <property type="entry name" value="Homeodomain-like_sf"/>
</dbReference>
<accession>A0ABV9FAZ9</accession>
<feature type="compositionally biased region" description="Basic and acidic residues" evidence="4">
    <location>
        <begin position="136"/>
        <end position="151"/>
    </location>
</feature>
<name>A0ABV9FAZ9_9BACL</name>
<dbReference type="Gene3D" id="1.10.10.60">
    <property type="entry name" value="Homeodomain-like"/>
    <property type="match status" value="2"/>
</dbReference>
<evidence type="ECO:0000256" key="4">
    <source>
        <dbReference type="SAM" id="MobiDB-lite"/>
    </source>
</evidence>
<proteinExistence type="predicted"/>
<dbReference type="InterPro" id="IPR018060">
    <property type="entry name" value="HTH_AraC"/>
</dbReference>
<evidence type="ECO:0000256" key="1">
    <source>
        <dbReference type="ARBA" id="ARBA00023015"/>
    </source>
</evidence>
<dbReference type="PROSITE" id="PS01124">
    <property type="entry name" value="HTH_ARAC_FAMILY_2"/>
    <property type="match status" value="1"/>
</dbReference>
<feature type="region of interest" description="Disordered" evidence="4">
    <location>
        <begin position="125"/>
        <end position="151"/>
    </location>
</feature>
<sequence>MELGRIRRSLLQLVDCCEGGSRTNRRALTGKELVVRVKQYVQDHCATASLEEISQRYFINKYYFCALFKNETGEGFHDYLTAARMEKAKALLSDSHLKTYEIAECVGFKDQRYFSQVFRKHTGMQPGTYRKSARGGSEKEKTNFDDREDKK</sequence>
<evidence type="ECO:0000256" key="3">
    <source>
        <dbReference type="ARBA" id="ARBA00023163"/>
    </source>
</evidence>
<dbReference type="PANTHER" id="PTHR43280:SF10">
    <property type="entry name" value="REGULATORY PROTEIN POCR"/>
    <property type="match status" value="1"/>
</dbReference>
<dbReference type="RefSeq" id="WP_378092106.1">
    <property type="nucleotide sequence ID" value="NZ_JBHSEP010000001.1"/>
</dbReference>
<evidence type="ECO:0000259" key="5">
    <source>
        <dbReference type="PROSITE" id="PS01124"/>
    </source>
</evidence>
<protein>
    <submittedName>
        <fullName evidence="6">Helix-turn-helix transcriptional regulator</fullName>
    </submittedName>
</protein>
<evidence type="ECO:0000313" key="7">
    <source>
        <dbReference type="Proteomes" id="UP001596028"/>
    </source>
</evidence>
<gene>
    <name evidence="6" type="ORF">ACFO3S_03135</name>
</gene>
<comment type="caution">
    <text evidence="6">The sequence shown here is derived from an EMBL/GenBank/DDBJ whole genome shotgun (WGS) entry which is preliminary data.</text>
</comment>
<evidence type="ECO:0000256" key="2">
    <source>
        <dbReference type="ARBA" id="ARBA00023125"/>
    </source>
</evidence>
<dbReference type="Proteomes" id="UP001596028">
    <property type="component" value="Unassembled WGS sequence"/>
</dbReference>
<feature type="domain" description="HTH araC/xylS-type" evidence="5">
    <location>
        <begin position="35"/>
        <end position="132"/>
    </location>
</feature>
<evidence type="ECO:0000313" key="6">
    <source>
        <dbReference type="EMBL" id="MFC4597224.1"/>
    </source>
</evidence>
<dbReference type="InterPro" id="IPR020449">
    <property type="entry name" value="Tscrpt_reg_AraC-type_HTH"/>
</dbReference>
<dbReference type="PRINTS" id="PR00032">
    <property type="entry name" value="HTHARAC"/>
</dbReference>
<reference evidence="7" key="1">
    <citation type="journal article" date="2019" name="Int. J. Syst. Evol. Microbiol.">
        <title>The Global Catalogue of Microorganisms (GCM) 10K type strain sequencing project: providing services to taxonomists for standard genome sequencing and annotation.</title>
        <authorList>
            <consortium name="The Broad Institute Genomics Platform"/>
            <consortium name="The Broad Institute Genome Sequencing Center for Infectious Disease"/>
            <person name="Wu L."/>
            <person name="Ma J."/>
        </authorList>
    </citation>
    <scope>NUCLEOTIDE SEQUENCE [LARGE SCALE GENOMIC DNA]</scope>
    <source>
        <strain evidence="7">CCUG 49571</strain>
    </source>
</reference>
<dbReference type="Pfam" id="PF12833">
    <property type="entry name" value="HTH_18"/>
    <property type="match status" value="1"/>
</dbReference>
<keyword evidence="3" id="KW-0804">Transcription</keyword>
<keyword evidence="1" id="KW-0805">Transcription regulation</keyword>
<dbReference type="SUPFAM" id="SSF46689">
    <property type="entry name" value="Homeodomain-like"/>
    <property type="match status" value="2"/>
</dbReference>
<keyword evidence="7" id="KW-1185">Reference proteome</keyword>